<organism evidence="2 3">
    <name type="scientific">Flavobacterium agricola</name>
    <dbReference type="NCBI Taxonomy" id="2870839"/>
    <lineage>
        <taxon>Bacteria</taxon>
        <taxon>Pseudomonadati</taxon>
        <taxon>Bacteroidota</taxon>
        <taxon>Flavobacteriia</taxon>
        <taxon>Flavobacteriales</taxon>
        <taxon>Flavobacteriaceae</taxon>
        <taxon>Flavobacterium</taxon>
    </lineage>
</organism>
<name>A0ABY6LX37_9FLAO</name>
<dbReference type="Proteomes" id="UP001163328">
    <property type="component" value="Chromosome"/>
</dbReference>
<accession>A0ABY6LX37</accession>
<dbReference type="EMBL" id="CP081495">
    <property type="protein sequence ID" value="UYW00779.1"/>
    <property type="molecule type" value="Genomic_DNA"/>
</dbReference>
<dbReference type="PANTHER" id="PTHR16214">
    <property type="entry name" value="TRANSMEMBRANE PROTEIN 260"/>
    <property type="match status" value="1"/>
</dbReference>
<reference evidence="2" key="1">
    <citation type="submission" date="2021-08" db="EMBL/GenBank/DDBJ databases">
        <title>Flavobacterium sp. strain CC-SYL302.</title>
        <authorList>
            <person name="Lin S.-Y."/>
            <person name="Lee T.-H."/>
            <person name="Young C.-C."/>
        </authorList>
    </citation>
    <scope>NUCLEOTIDE SEQUENCE</scope>
    <source>
        <strain evidence="2">CC-SYL302</strain>
    </source>
</reference>
<gene>
    <name evidence="2" type="ORF">K5I29_09700</name>
</gene>
<dbReference type="PANTHER" id="PTHR16214:SF3">
    <property type="entry name" value="TRANSMEMBRANE PROTEIN 260"/>
    <property type="match status" value="1"/>
</dbReference>
<keyword evidence="3" id="KW-1185">Reference proteome</keyword>
<feature type="transmembrane region" description="Helical" evidence="1">
    <location>
        <begin position="75"/>
        <end position="96"/>
    </location>
</feature>
<evidence type="ECO:0000313" key="2">
    <source>
        <dbReference type="EMBL" id="UYW00779.1"/>
    </source>
</evidence>
<dbReference type="RefSeq" id="WP_264432886.1">
    <property type="nucleotide sequence ID" value="NZ_CP081495.1"/>
</dbReference>
<keyword evidence="1" id="KW-0472">Membrane</keyword>
<dbReference type="Pfam" id="PF11028">
    <property type="entry name" value="TMEM260-like"/>
    <property type="match status" value="1"/>
</dbReference>
<feature type="transmembrane region" description="Helical" evidence="1">
    <location>
        <begin position="569"/>
        <end position="587"/>
    </location>
</feature>
<keyword evidence="1" id="KW-0812">Transmembrane</keyword>
<proteinExistence type="predicted"/>
<dbReference type="InterPro" id="IPR052724">
    <property type="entry name" value="GT117_domain-containing"/>
</dbReference>
<feature type="transmembrane region" description="Helical" evidence="1">
    <location>
        <begin position="599"/>
        <end position="620"/>
    </location>
</feature>
<feature type="transmembrane region" description="Helical" evidence="1">
    <location>
        <begin position="258"/>
        <end position="279"/>
    </location>
</feature>
<protein>
    <submittedName>
        <fullName evidence="2">DUF2723 domain-containing protein</fullName>
    </submittedName>
</protein>
<dbReference type="InterPro" id="IPR021280">
    <property type="entry name" value="TMEM260-like"/>
</dbReference>
<feature type="transmembrane region" description="Helical" evidence="1">
    <location>
        <begin position="147"/>
        <end position="165"/>
    </location>
</feature>
<feature type="transmembrane region" description="Helical" evidence="1">
    <location>
        <begin position="220"/>
        <end position="246"/>
    </location>
</feature>
<feature type="transmembrane region" description="Helical" evidence="1">
    <location>
        <begin position="177"/>
        <end position="208"/>
    </location>
</feature>
<feature type="transmembrane region" description="Helical" evidence="1">
    <location>
        <begin position="291"/>
        <end position="310"/>
    </location>
</feature>
<feature type="transmembrane region" description="Helical" evidence="1">
    <location>
        <begin position="116"/>
        <end position="135"/>
    </location>
</feature>
<evidence type="ECO:0000313" key="3">
    <source>
        <dbReference type="Proteomes" id="UP001163328"/>
    </source>
</evidence>
<feature type="transmembrane region" description="Helical" evidence="1">
    <location>
        <begin position="545"/>
        <end position="562"/>
    </location>
</feature>
<evidence type="ECO:0000256" key="1">
    <source>
        <dbReference type="SAM" id="Phobius"/>
    </source>
</evidence>
<keyword evidence="1" id="KW-1133">Transmembrane helix</keyword>
<sequence length="1067" mass="122894">MNFNFKKWNTIGGWIVFIIALTTYVLTTEPTVSFWDCGEYITTSAKLQVGHPPGAPLFQMIGAFMSMFASKPENVAYMVNLMSALSSALTILFMFWSMTLILKKLVNYKVSENQTIQGIVILGAAAIGSLAYTFSDSFWFNAVEAEVYAMASLLVAVLVWAALHWEEEMDAPKGNRWLLLIAFIIGLSFGVHIMALLTIPSIGLIYYFKRYEKITLFNFIIANVLIVALLYFIFKFLFPFILALFGKTEIFMVNSLGLPFNSGTIFTAVVIVALFIFFIKKTNKPEKAKQNTIVLSFLFLFIGFTTWLMLPIRANANVVINENKPSDAAELLAYYNREQYGEQNTFWGPYYTDAFASTSTKNPFKDAKPNYERDAATGKYVIVNDYKNAETNPNEDHVGFLPRLTSRDHAENYMAFTSVPKFTIKPEYSGEDELVEIVQGVREGFATGKIGNDGMLDFFRAYGPYINIEKPSFWDNMKYMFEYQFGYMYGRYLLWNFVGKQNDEQGRYDNKNGNWLSGINFIDEIRLGKQTDLPSDIANNEGRNTYYFLPFILGLVGMIFHYNKDKKSFYVMLVLFLFTSLALKVFLNERPFEPRERDYAVVPSFYVFAIWLGFGVYALFDEAKRFLSPKIAAPIVLGVSLLAAPVLMATQNWDDHNRSGRNSAWAMAKAYLDSCEPNAILFTIGDNDTFPLWYMQEIENYRTDVRIVNTQLIYTDWYIDQMKAKAHDSDPLPITFTHDQYVGNKRDLVLIEEITKDTLDIKEYMDFIKLDDPRSTRTLRNGHTINIAPGRNIEIPVNKENVLKNGLVNPKFADSIVDKVVINIKDQAISKNRLMMLDIIANNNWERPIHFTGGSFGDDDYIWMKDYLQLNGLVFQLVPIKTPFANSRSVLDMGRIDSDKMYKTVMSWDLGSNGDPNVYHDPETRRQVINYRSNLARLTEQLLAEGKKTEAKNVIELAVTKFPVEKFGFYTLVDPFVNGYYQVGEKDKARKLAESLINKQIEVLNYYEKGDINFQNENYFEIAQNLEIFRTFLITMQENGDNEYYEKYRKVFNDWNGIYERFGRDME</sequence>